<dbReference type="EMBL" id="BMLN01000014">
    <property type="protein sequence ID" value="GGO07875.1"/>
    <property type="molecule type" value="Genomic_DNA"/>
</dbReference>
<protein>
    <recommendedName>
        <fullName evidence="4 16">Quinol oxidase subunit 2</fullName>
        <ecNumber evidence="16">1.10.3.-</ecNumber>
    </recommendedName>
</protein>
<dbReference type="Pfam" id="PF00116">
    <property type="entry name" value="COX2"/>
    <property type="match status" value="1"/>
</dbReference>
<sequence>MGKKRRSLVRAAFSAVTLVMTMLLLSGCGNYMVLDPKGPIAAKQLDLIIITTLLCAVIIVPVLIITFVIVWRYRASNKKADYKPEWAHSNLLETIWWGIPIVIVIILAIVTVRYTHELEPSKALASDKDEVVIQAVSLNWKWLFLYPEEGIATINTITIPEDRPIRFELTSDSPMNSFWVPELGGQLYAMSGMSMALYLQADEPGTYFGTGANFTGEHFANMTFDVNATSEEEYAQWIEEAKSSSETLTAESYEELSKPTEKEEPRLYASFPNGMYESIVTKYLHDGAELHQHGSAETGDLKGPETVDVQDADSEDHSSSHSGH</sequence>
<evidence type="ECO:0000259" key="21">
    <source>
        <dbReference type="PROSITE" id="PS50999"/>
    </source>
</evidence>
<dbReference type="InterPro" id="IPR036257">
    <property type="entry name" value="Cyt_c_oxidase_su2_TM_sf"/>
</dbReference>
<dbReference type="InterPro" id="IPR011759">
    <property type="entry name" value="Cyt_c_oxidase_su2_TM_dom"/>
</dbReference>
<evidence type="ECO:0000256" key="7">
    <source>
        <dbReference type="ARBA" id="ARBA00022660"/>
    </source>
</evidence>
<evidence type="ECO:0000256" key="14">
    <source>
        <dbReference type="ARBA" id="ARBA00023139"/>
    </source>
</evidence>
<feature type="domain" description="Cytochrome oxidase subunit II copper A binding" evidence="20">
    <location>
        <begin position="128"/>
        <end position="240"/>
    </location>
</feature>
<dbReference type="Proteomes" id="UP000606653">
    <property type="component" value="Unassembled WGS sequence"/>
</dbReference>
<evidence type="ECO:0000256" key="13">
    <source>
        <dbReference type="ARBA" id="ARBA00023136"/>
    </source>
</evidence>
<dbReference type="NCBIfam" id="TIGR01432">
    <property type="entry name" value="QOXA"/>
    <property type="match status" value="1"/>
</dbReference>
<dbReference type="InterPro" id="IPR008972">
    <property type="entry name" value="Cupredoxin"/>
</dbReference>
<dbReference type="SUPFAM" id="SSF81464">
    <property type="entry name" value="Cytochrome c oxidase subunit II-like, transmembrane region"/>
    <property type="match status" value="1"/>
</dbReference>
<dbReference type="PROSITE" id="PS50857">
    <property type="entry name" value="COX2_CUA"/>
    <property type="match status" value="1"/>
</dbReference>
<dbReference type="PIRSF" id="PIRSF000292">
    <property type="entry name" value="Ubi_od_II"/>
    <property type="match status" value="1"/>
</dbReference>
<dbReference type="RefSeq" id="WP_018978279.1">
    <property type="nucleotide sequence ID" value="NZ_BMLN01000014.1"/>
</dbReference>
<keyword evidence="10 16" id="KW-0249">Electron transport</keyword>
<evidence type="ECO:0000256" key="15">
    <source>
        <dbReference type="ARBA" id="ARBA00023288"/>
    </source>
</evidence>
<keyword evidence="14" id="KW-0564">Palmitate</keyword>
<keyword evidence="8 17" id="KW-0812">Transmembrane</keyword>
<dbReference type="Pfam" id="PF02790">
    <property type="entry name" value="COX2_TM"/>
    <property type="match status" value="1"/>
</dbReference>
<dbReference type="PANTHER" id="PTHR22888:SF18">
    <property type="entry name" value="CYTOCHROME BO(3) UBIQUINOL OXIDASE SUBUNIT 2"/>
    <property type="match status" value="1"/>
</dbReference>
<keyword evidence="12 16" id="KW-0560">Oxidoreductase</keyword>
<accession>A0ABQ2L9U9</accession>
<dbReference type="SUPFAM" id="SSF49503">
    <property type="entry name" value="Cupredoxins"/>
    <property type="match status" value="1"/>
</dbReference>
<comment type="caution">
    <text evidence="22">The sequence shown here is derived from an EMBL/GenBank/DDBJ whole genome shotgun (WGS) entry which is preliminary data.</text>
</comment>
<feature type="transmembrane region" description="Helical" evidence="19">
    <location>
        <begin position="45"/>
        <end position="73"/>
    </location>
</feature>
<evidence type="ECO:0000259" key="20">
    <source>
        <dbReference type="PROSITE" id="PS50857"/>
    </source>
</evidence>
<reference evidence="23" key="1">
    <citation type="journal article" date="2019" name="Int. J. Syst. Evol. Microbiol.">
        <title>The Global Catalogue of Microorganisms (GCM) 10K type strain sequencing project: providing services to taxonomists for standard genome sequencing and annotation.</title>
        <authorList>
            <consortium name="The Broad Institute Genomics Platform"/>
            <consortium name="The Broad Institute Genome Sequencing Center for Infectious Disease"/>
            <person name="Wu L."/>
            <person name="Ma J."/>
        </authorList>
    </citation>
    <scope>NUCLEOTIDE SEQUENCE [LARGE SCALE GENOMIC DNA]</scope>
    <source>
        <strain evidence="23">CGMCC 1.6964</strain>
    </source>
</reference>
<dbReference type="InterPro" id="IPR045187">
    <property type="entry name" value="CcO_II"/>
</dbReference>
<keyword evidence="15" id="KW-0449">Lipoprotein</keyword>
<keyword evidence="11 19" id="KW-1133">Transmembrane helix</keyword>
<dbReference type="InterPro" id="IPR006333">
    <property type="entry name" value="Cyt_o_ubiquinol_oxidase_su2"/>
</dbReference>
<keyword evidence="23" id="KW-1185">Reference proteome</keyword>
<dbReference type="PROSITE" id="PS50999">
    <property type="entry name" value="COX2_TM"/>
    <property type="match status" value="1"/>
</dbReference>
<dbReference type="EC" id="1.10.3.-" evidence="16"/>
<dbReference type="InterPro" id="IPR034227">
    <property type="entry name" value="CuRO_UO_II"/>
</dbReference>
<evidence type="ECO:0000256" key="19">
    <source>
        <dbReference type="SAM" id="Phobius"/>
    </source>
</evidence>
<organism evidence="22 23">
    <name type="scientific">Saccharibacillus kuerlensis</name>
    <dbReference type="NCBI Taxonomy" id="459527"/>
    <lineage>
        <taxon>Bacteria</taxon>
        <taxon>Bacillati</taxon>
        <taxon>Bacillota</taxon>
        <taxon>Bacilli</taxon>
        <taxon>Bacillales</taxon>
        <taxon>Paenibacillaceae</taxon>
        <taxon>Saccharibacillus</taxon>
    </lineage>
</organism>
<dbReference type="Pfam" id="PF06481">
    <property type="entry name" value="COX_ARM"/>
    <property type="match status" value="1"/>
</dbReference>
<evidence type="ECO:0000256" key="3">
    <source>
        <dbReference type="ARBA" id="ARBA00007866"/>
    </source>
</evidence>
<evidence type="ECO:0000313" key="22">
    <source>
        <dbReference type="EMBL" id="GGO07875.1"/>
    </source>
</evidence>
<comment type="catalytic activity">
    <reaction evidence="1 16">
        <text>2 a quinol + O2 = 2 a quinone + 2 H2O</text>
        <dbReference type="Rhea" id="RHEA:55376"/>
        <dbReference type="ChEBI" id="CHEBI:15377"/>
        <dbReference type="ChEBI" id="CHEBI:15379"/>
        <dbReference type="ChEBI" id="CHEBI:24646"/>
        <dbReference type="ChEBI" id="CHEBI:132124"/>
    </reaction>
</comment>
<evidence type="ECO:0000256" key="18">
    <source>
        <dbReference type="SAM" id="MobiDB-lite"/>
    </source>
</evidence>
<evidence type="ECO:0000256" key="8">
    <source>
        <dbReference type="ARBA" id="ARBA00022692"/>
    </source>
</evidence>
<evidence type="ECO:0000313" key="23">
    <source>
        <dbReference type="Proteomes" id="UP000606653"/>
    </source>
</evidence>
<comment type="function">
    <text evidence="16">Catalyzes quinol oxidation with the concomitant reduction of oxygen to water. Subunit II transfers the electrons from a quinol to the binuclear center of the catalytic subunit I.</text>
</comment>
<dbReference type="InterPro" id="IPR006332">
    <property type="entry name" value="QoxA"/>
</dbReference>
<feature type="domain" description="Cytochrome oxidase subunit II transmembrane region profile" evidence="21">
    <location>
        <begin position="25"/>
        <end position="122"/>
    </location>
</feature>
<comment type="similarity">
    <text evidence="3 16 17">Belongs to the cytochrome c oxidase subunit 2 family.</text>
</comment>
<feature type="compositionally biased region" description="Basic and acidic residues" evidence="18">
    <location>
        <begin position="315"/>
        <end position="324"/>
    </location>
</feature>
<dbReference type="InterPro" id="IPR002429">
    <property type="entry name" value="CcO_II-like_C"/>
</dbReference>
<evidence type="ECO:0000256" key="2">
    <source>
        <dbReference type="ARBA" id="ARBA00004651"/>
    </source>
</evidence>
<evidence type="ECO:0000256" key="1">
    <source>
        <dbReference type="ARBA" id="ARBA00000725"/>
    </source>
</evidence>
<dbReference type="Gene3D" id="1.10.287.90">
    <property type="match status" value="1"/>
</dbReference>
<dbReference type="CDD" id="cd04212">
    <property type="entry name" value="CuRO_UO_II"/>
    <property type="match status" value="1"/>
</dbReference>
<keyword evidence="5 16" id="KW-0813">Transport</keyword>
<comment type="subcellular location">
    <subcellularLocation>
        <location evidence="2 17">Cell membrane</location>
        <topology evidence="2 17">Multi-pass membrane protein</topology>
    </subcellularLocation>
</comment>
<keyword evidence="7 16" id="KW-0679">Respiratory chain</keyword>
<keyword evidence="6 16" id="KW-1003">Cell membrane</keyword>
<dbReference type="InterPro" id="IPR010514">
    <property type="entry name" value="COX_ARM"/>
</dbReference>
<feature type="transmembrane region" description="Helical" evidence="19">
    <location>
        <begin position="94"/>
        <end position="114"/>
    </location>
</feature>
<proteinExistence type="inferred from homology"/>
<evidence type="ECO:0000256" key="17">
    <source>
        <dbReference type="RuleBase" id="RU000456"/>
    </source>
</evidence>
<feature type="compositionally biased region" description="Basic and acidic residues" evidence="18">
    <location>
        <begin position="290"/>
        <end position="305"/>
    </location>
</feature>
<dbReference type="Gene3D" id="2.60.40.420">
    <property type="entry name" value="Cupredoxins - blue copper proteins"/>
    <property type="match status" value="1"/>
</dbReference>
<evidence type="ECO:0000256" key="9">
    <source>
        <dbReference type="ARBA" id="ARBA00022729"/>
    </source>
</evidence>
<evidence type="ECO:0000256" key="12">
    <source>
        <dbReference type="ARBA" id="ARBA00023002"/>
    </source>
</evidence>
<dbReference type="PANTHER" id="PTHR22888">
    <property type="entry name" value="CYTOCHROME C OXIDASE, SUBUNIT II"/>
    <property type="match status" value="1"/>
</dbReference>
<evidence type="ECO:0000256" key="16">
    <source>
        <dbReference type="PIRNR" id="PIRNR000292"/>
    </source>
</evidence>
<dbReference type="PROSITE" id="PS51257">
    <property type="entry name" value="PROKAR_LIPOPROTEIN"/>
    <property type="match status" value="1"/>
</dbReference>
<feature type="transmembrane region" description="Helical" evidence="19">
    <location>
        <begin position="12"/>
        <end position="33"/>
    </location>
</feature>
<keyword evidence="9" id="KW-0732">Signal</keyword>
<name>A0ABQ2L9U9_9BACL</name>
<keyword evidence="13 16" id="KW-0472">Membrane</keyword>
<gene>
    <name evidence="22" type="primary">cyoA</name>
    <name evidence="22" type="ORF">GCM10010969_36710</name>
</gene>
<evidence type="ECO:0000256" key="10">
    <source>
        <dbReference type="ARBA" id="ARBA00022982"/>
    </source>
</evidence>
<evidence type="ECO:0000256" key="6">
    <source>
        <dbReference type="ARBA" id="ARBA00022475"/>
    </source>
</evidence>
<evidence type="ECO:0000256" key="4">
    <source>
        <dbReference type="ARBA" id="ARBA00016131"/>
    </source>
</evidence>
<evidence type="ECO:0000256" key="5">
    <source>
        <dbReference type="ARBA" id="ARBA00022448"/>
    </source>
</evidence>
<evidence type="ECO:0000256" key="11">
    <source>
        <dbReference type="ARBA" id="ARBA00022989"/>
    </source>
</evidence>
<feature type="region of interest" description="Disordered" evidence="18">
    <location>
        <begin position="290"/>
        <end position="324"/>
    </location>
</feature>
<dbReference type="NCBIfam" id="TIGR01433">
    <property type="entry name" value="CyoA"/>
    <property type="match status" value="1"/>
</dbReference>